<dbReference type="EMBL" id="CP016428">
    <property type="protein sequence ID" value="ANW00513.1"/>
    <property type="molecule type" value="Genomic_DNA"/>
</dbReference>
<dbReference type="AlphaFoldDB" id="A0A1B1UCN4"/>
<dbReference type="Proteomes" id="UP000092839">
    <property type="component" value="Chromosome"/>
</dbReference>
<dbReference type="KEGG" id="bic:LMTR13_10415"/>
<reference evidence="1 2" key="1">
    <citation type="submission" date="2016-07" db="EMBL/GenBank/DDBJ databases">
        <title>Complete genome sequence of Bradyrhizobium icense LMTR 13T, a potential inoculant strain isolated from lima bean (Phaseolus lunatus) in Peru.</title>
        <authorList>
            <person name="Ormeno-Orrillo E."/>
            <person name="Duran D."/>
            <person name="Rogel M.A."/>
            <person name="Rey L."/>
            <person name="Imperial J."/>
            <person name="Ruiz-Argueso T."/>
            <person name="Martinez-Romero E."/>
        </authorList>
    </citation>
    <scope>NUCLEOTIDE SEQUENCE [LARGE SCALE GENOMIC DNA]</scope>
    <source>
        <strain evidence="1 2">LMTR 13</strain>
    </source>
</reference>
<name>A0A1B1UCN4_9BRAD</name>
<organism evidence="1 2">
    <name type="scientific">Bradyrhizobium icense</name>
    <dbReference type="NCBI Taxonomy" id="1274631"/>
    <lineage>
        <taxon>Bacteria</taxon>
        <taxon>Pseudomonadati</taxon>
        <taxon>Pseudomonadota</taxon>
        <taxon>Alphaproteobacteria</taxon>
        <taxon>Hyphomicrobiales</taxon>
        <taxon>Nitrobacteraceae</taxon>
        <taxon>Bradyrhizobium</taxon>
    </lineage>
</organism>
<evidence type="ECO:0000313" key="1">
    <source>
        <dbReference type="EMBL" id="ANW00513.1"/>
    </source>
</evidence>
<evidence type="ECO:0000313" key="2">
    <source>
        <dbReference type="Proteomes" id="UP000092839"/>
    </source>
</evidence>
<accession>A0A1B1UCN4</accession>
<keyword evidence="2" id="KW-1185">Reference proteome</keyword>
<sequence length="70" mass="7400">MQSRTVPPLGTGTPAFATAALRSAGVISARGAMWRRSTQMPGTMHFSSGYSSIDMLLVPKCRGASMWVPA</sequence>
<protein>
    <submittedName>
        <fullName evidence="1">Uncharacterized protein</fullName>
    </submittedName>
</protein>
<gene>
    <name evidence="1" type="ORF">LMTR13_10415</name>
</gene>
<proteinExistence type="predicted"/>